<dbReference type="Pfam" id="PF10311">
    <property type="entry name" value="Ilm1"/>
    <property type="match status" value="1"/>
</dbReference>
<evidence type="ECO:0000313" key="2">
    <source>
        <dbReference type="EMBL" id="QBM89978.1"/>
    </source>
</evidence>
<dbReference type="PANTHER" id="PTHR28029">
    <property type="entry name" value="PROTEIN ILM1"/>
    <property type="match status" value="1"/>
</dbReference>
<keyword evidence="1" id="KW-0812">Transmembrane</keyword>
<gene>
    <name evidence="2" type="ORF">METSCH_E02150</name>
</gene>
<accession>A0A4P6XUS9</accession>
<feature type="transmembrane region" description="Helical" evidence="1">
    <location>
        <begin position="90"/>
        <end position="109"/>
    </location>
</feature>
<evidence type="ECO:0000256" key="1">
    <source>
        <dbReference type="SAM" id="Phobius"/>
    </source>
</evidence>
<sequence length="167" mass="19056">MQFLTAKTVLFIRFLGLICLVFLLLRSPLTVCSANITVLLGQAMNLPIVQVTPQNPLFGILAVFIALLAISDLIPLLAENVAYFESLVPTRLFFFFVLGSFCLLSEYAIVANNVVFCYAFLEIWLNFLVYNNLRDEKYYRAKEYLEQHGEELRDMANAQVMPIVDEE</sequence>
<protein>
    <recommendedName>
        <fullName evidence="4">Protein ILM1</fullName>
    </recommendedName>
</protein>
<dbReference type="EMBL" id="CP034460">
    <property type="protein sequence ID" value="QBM89978.1"/>
    <property type="molecule type" value="Genomic_DNA"/>
</dbReference>
<proteinExistence type="predicted"/>
<keyword evidence="3" id="KW-1185">Reference proteome</keyword>
<dbReference type="AlphaFoldDB" id="A0A4P6XUS9"/>
<keyword evidence="1" id="KW-1133">Transmembrane helix</keyword>
<feature type="transmembrane region" description="Helical" evidence="1">
    <location>
        <begin position="115"/>
        <end position="133"/>
    </location>
</feature>
<reference evidence="3" key="1">
    <citation type="submission" date="2019-03" db="EMBL/GenBank/DDBJ databases">
        <title>Snf2 controls pulcherriminic acid biosynthesis and connects pigmentation and antifungal activity of the yeast Metschnikowia pulcherrima.</title>
        <authorList>
            <person name="Gore-Lloyd D."/>
            <person name="Sumann I."/>
            <person name="Brachmann A.O."/>
            <person name="Schneeberger K."/>
            <person name="Ortiz-Merino R.A."/>
            <person name="Moreno-Beltran M."/>
            <person name="Schlaefli M."/>
            <person name="Kirner P."/>
            <person name="Santos Kron A."/>
            <person name="Wolfe K.H."/>
            <person name="Piel J."/>
            <person name="Ahrens C.H."/>
            <person name="Henk D."/>
            <person name="Freimoser F.M."/>
        </authorList>
    </citation>
    <scope>NUCLEOTIDE SEQUENCE [LARGE SCALE GENOMIC DNA]</scope>
    <source>
        <strain evidence="3">APC 1.2</strain>
    </source>
</reference>
<keyword evidence="1" id="KW-0472">Membrane</keyword>
<dbReference type="InterPro" id="IPR018815">
    <property type="entry name" value="Incr_loss_mito_DNA_1"/>
</dbReference>
<organism evidence="2 3">
    <name type="scientific">Metschnikowia aff. pulcherrima</name>
    <dbReference type="NCBI Taxonomy" id="2163413"/>
    <lineage>
        <taxon>Eukaryota</taxon>
        <taxon>Fungi</taxon>
        <taxon>Dikarya</taxon>
        <taxon>Ascomycota</taxon>
        <taxon>Saccharomycotina</taxon>
        <taxon>Pichiomycetes</taxon>
        <taxon>Metschnikowiaceae</taxon>
        <taxon>Metschnikowia</taxon>
    </lineage>
</organism>
<evidence type="ECO:0000313" key="3">
    <source>
        <dbReference type="Proteomes" id="UP000292447"/>
    </source>
</evidence>
<dbReference type="Proteomes" id="UP000292447">
    <property type="component" value="Chromosome V"/>
</dbReference>
<name>A0A4P6XUS9_9ASCO</name>
<feature type="transmembrane region" description="Helical" evidence="1">
    <location>
        <begin position="57"/>
        <end position="78"/>
    </location>
</feature>
<evidence type="ECO:0008006" key="4">
    <source>
        <dbReference type="Google" id="ProtNLM"/>
    </source>
</evidence>
<dbReference type="PANTHER" id="PTHR28029:SF1">
    <property type="entry name" value="PROTEIN ILM1"/>
    <property type="match status" value="1"/>
</dbReference>